<dbReference type="Proteomes" id="UP000663305">
    <property type="component" value="Chromosome"/>
</dbReference>
<proteinExistence type="predicted"/>
<gene>
    <name evidence="2" type="ORF">HSBGL_1197</name>
</gene>
<evidence type="ECO:0000256" key="1">
    <source>
        <dbReference type="SAM" id="MobiDB-lite"/>
    </source>
</evidence>
<reference evidence="2" key="1">
    <citation type="submission" date="2020-11" db="EMBL/GenBank/DDBJ databases">
        <title>Carbohydrate-dependent, anaerobic sulfur respiration: A novel catabolism in halophilic archaea.</title>
        <authorList>
            <person name="Sorokin D.Y."/>
            <person name="Messina E."/>
            <person name="Smedile F."/>
            <person name="La Cono V."/>
            <person name="Hallsworth J.E."/>
            <person name="Yakimov M.M."/>
        </authorList>
    </citation>
    <scope>NUCLEOTIDE SEQUENCE</scope>
    <source>
        <strain evidence="2">HSR-Bgl</strain>
    </source>
</reference>
<dbReference type="EMBL" id="CP064789">
    <property type="protein sequence ID" value="QSG11621.1"/>
    <property type="molecule type" value="Genomic_DNA"/>
</dbReference>
<name>A0A897NH07_9EURY</name>
<dbReference type="AlphaFoldDB" id="A0A897NH07"/>
<organism evidence="2 3">
    <name type="scientific">Halapricum desulfuricans</name>
    <dbReference type="NCBI Taxonomy" id="2841257"/>
    <lineage>
        <taxon>Archaea</taxon>
        <taxon>Methanobacteriati</taxon>
        <taxon>Methanobacteriota</taxon>
        <taxon>Stenosarchaea group</taxon>
        <taxon>Halobacteria</taxon>
        <taxon>Halobacteriales</taxon>
        <taxon>Haloarculaceae</taxon>
        <taxon>Halapricum</taxon>
    </lineage>
</organism>
<evidence type="ECO:0000313" key="3">
    <source>
        <dbReference type="Proteomes" id="UP000663305"/>
    </source>
</evidence>
<sequence length="116" mass="13015">MAVEVTRTYVGSIQNQRQVCDGLDSLGDSASKIWNVARWTADRIWDATGDIPDEGVLKSYMKNQSCWKDLNAQSSQKVIEELSDAFQSWFDLRQKDPEANPPGFFSRAQSARSNGP</sequence>
<protein>
    <submittedName>
        <fullName evidence="2">Transposable element</fullName>
    </submittedName>
</protein>
<evidence type="ECO:0000313" key="2">
    <source>
        <dbReference type="EMBL" id="QSG11621.1"/>
    </source>
</evidence>
<feature type="compositionally biased region" description="Polar residues" evidence="1">
    <location>
        <begin position="107"/>
        <end position="116"/>
    </location>
</feature>
<accession>A0A897NH07</accession>
<feature type="region of interest" description="Disordered" evidence="1">
    <location>
        <begin position="96"/>
        <end position="116"/>
    </location>
</feature>